<keyword evidence="2" id="KW-0472">Membrane</keyword>
<feature type="compositionally biased region" description="Acidic residues" evidence="1">
    <location>
        <begin position="562"/>
        <end position="574"/>
    </location>
</feature>
<keyword evidence="2" id="KW-1133">Transmembrane helix</keyword>
<evidence type="ECO:0000256" key="1">
    <source>
        <dbReference type="SAM" id="MobiDB-lite"/>
    </source>
</evidence>
<dbReference type="Pfam" id="PF09469">
    <property type="entry name" value="Cobl"/>
    <property type="match status" value="1"/>
</dbReference>
<feature type="domain" description="Cordon-bleu ubiquitin-like" evidence="3">
    <location>
        <begin position="147"/>
        <end position="227"/>
    </location>
</feature>
<dbReference type="InterPro" id="IPR039895">
    <property type="entry name" value="COBL-like"/>
</dbReference>
<feature type="transmembrane region" description="Helical" evidence="2">
    <location>
        <begin position="906"/>
        <end position="929"/>
    </location>
</feature>
<dbReference type="AlphaFoldDB" id="A0AAD5FEB4"/>
<protein>
    <submittedName>
        <fullName evidence="4">Cordon-bleu protein-like 1 isoform X2</fullName>
    </submittedName>
</protein>
<evidence type="ECO:0000313" key="5">
    <source>
        <dbReference type="Proteomes" id="UP001205998"/>
    </source>
</evidence>
<dbReference type="PANTHER" id="PTHR21557:SF2">
    <property type="entry name" value="CORDON-BLEU PROTEIN-LIKE 1"/>
    <property type="match status" value="1"/>
</dbReference>
<feature type="region of interest" description="Disordered" evidence="1">
    <location>
        <begin position="238"/>
        <end position="349"/>
    </location>
</feature>
<dbReference type="InterPro" id="IPR019025">
    <property type="entry name" value="Cordon-bleu_ubiquitin_domain"/>
</dbReference>
<evidence type="ECO:0000313" key="4">
    <source>
        <dbReference type="EMBL" id="KAI5613691.1"/>
    </source>
</evidence>
<evidence type="ECO:0000259" key="3">
    <source>
        <dbReference type="Pfam" id="PF09469"/>
    </source>
</evidence>
<dbReference type="InterPro" id="IPR029071">
    <property type="entry name" value="Ubiquitin-like_domsf"/>
</dbReference>
<dbReference type="EMBL" id="MU562415">
    <property type="protein sequence ID" value="KAI5613691.1"/>
    <property type="molecule type" value="Genomic_DNA"/>
</dbReference>
<sequence>MGGRLRLLMHVRSYGWSVWFRSNRRAPVAQIAEEVNALDARQDAVDISGHVSPNTDPIMEQVDLIERNLTLTVLLPEGHERTVTLHGSKPVMDVLVILCARYHLNPSDHVLELFSTNHNKLKFKPSSLIGSLEAELIMLKPKRSDSKKAPHVPVATVRLMINYRKSHKAVVRVSPQVPLAELMPAVCEKCEMDPKSTVLLRDSQSEEPLDLTKTLNDYAIRDLYAKGRCHGNVLNVQKAISNSPPDPATLTHTDCKKDKSASQEKVQGEKENRGLLGLFRRSRKSLEEGVPSRVSSAESSLKRHKRRAPPPPCTSSSLPDPSDDKESSYTGGFLEDEEENATFKKPTCSSVPVSTLMNEVLSEFTNRMKTMERRHVSFDGSITHPPPALSHSLVSGSLDGDPVVPPGCKLLRHGSQRDGLTTFTVVPQRRPQNTRQYEFLITMETSETTNEDPGGNLEGSGSESGEVEQMETFEKDDAEFENEVETGEVLSIKEGFGKLNLDVSSEKHHLKHKDGTADQDGREWMDEFRTRRNLTDDHWEGGDLKTSRKVLDQEMEDDYDDCWEVEDTENLEETESFRKEETEEHKAGNVFPFHNPNLCDSDPQRDPTSDVSYNKDPYWDVQRSSNLHTSNSDAPFTSFFQTNPHDHQPVQSLSKSKPDPSTEHSPPNSTSLFALAVSKRVQSRGNASSPLSPSSRRTPSPTPCSPSASSQHTSSKKLYFQNLITEEFTVKTPASLGPWNEAPPISTAPPPVALTPQAKRQTWSSFSRAQVYFRSSLCFGCGCRDSVMLGFNMFSLQTAPRHKPFMFQKYNTQYTNVTEERYGYELAQGFMDFTSSVRMAFWVNPVVHFALKVTTRNQADDYQGKAQAFERGAPQRIIRLHPPLCSTSASFTPTTYMSSLTTSINLLLGLPLFLLPGVSILSILLLFVLMSYD</sequence>
<comment type="caution">
    <text evidence="4">The sequence shown here is derived from an EMBL/GenBank/DDBJ whole genome shotgun (WGS) entry which is preliminary data.</text>
</comment>
<feature type="compositionally biased region" description="Low complexity" evidence="1">
    <location>
        <begin position="687"/>
        <end position="710"/>
    </location>
</feature>
<proteinExistence type="predicted"/>
<keyword evidence="5" id="KW-1185">Reference proteome</keyword>
<dbReference type="GO" id="GO:0003785">
    <property type="term" value="F:actin monomer binding"/>
    <property type="evidence" value="ECO:0007669"/>
    <property type="project" value="InterPro"/>
</dbReference>
<gene>
    <name evidence="4" type="ORF">C0J50_4095</name>
</gene>
<feature type="compositionally biased region" description="Basic and acidic residues" evidence="1">
    <location>
        <begin position="575"/>
        <end position="587"/>
    </location>
</feature>
<dbReference type="SUPFAM" id="SSF54236">
    <property type="entry name" value="Ubiquitin-like"/>
    <property type="match status" value="1"/>
</dbReference>
<feature type="compositionally biased region" description="Basic and acidic residues" evidence="1">
    <location>
        <begin position="253"/>
        <end position="273"/>
    </location>
</feature>
<organism evidence="4 5">
    <name type="scientific">Silurus asotus</name>
    <name type="common">Amur catfish</name>
    <name type="synonym">Parasilurus asotus</name>
    <dbReference type="NCBI Taxonomy" id="30991"/>
    <lineage>
        <taxon>Eukaryota</taxon>
        <taxon>Metazoa</taxon>
        <taxon>Chordata</taxon>
        <taxon>Craniata</taxon>
        <taxon>Vertebrata</taxon>
        <taxon>Euteleostomi</taxon>
        <taxon>Actinopterygii</taxon>
        <taxon>Neopterygii</taxon>
        <taxon>Teleostei</taxon>
        <taxon>Ostariophysi</taxon>
        <taxon>Siluriformes</taxon>
        <taxon>Siluridae</taxon>
        <taxon>Silurus</taxon>
    </lineage>
</organism>
<feature type="compositionally biased region" description="Polar residues" evidence="1">
    <location>
        <begin position="663"/>
        <end position="672"/>
    </location>
</feature>
<dbReference type="Gene3D" id="3.10.20.90">
    <property type="entry name" value="Phosphatidylinositol 3-kinase Catalytic Subunit, Chain A, domain 1"/>
    <property type="match status" value="1"/>
</dbReference>
<name>A0AAD5FEB4_SILAS</name>
<dbReference type="PANTHER" id="PTHR21557">
    <property type="entry name" value="CORDON-BLEU"/>
    <property type="match status" value="1"/>
</dbReference>
<evidence type="ECO:0000256" key="2">
    <source>
        <dbReference type="SAM" id="Phobius"/>
    </source>
</evidence>
<feature type="region of interest" description="Disordered" evidence="1">
    <location>
        <begin position="447"/>
        <end position="471"/>
    </location>
</feature>
<reference evidence="4" key="1">
    <citation type="submission" date="2018-07" db="EMBL/GenBank/DDBJ databases">
        <title>Comparative genomics of catfishes provides insights into carnivory and benthic adaptation.</title>
        <authorList>
            <person name="Zhang Y."/>
            <person name="Wang D."/>
            <person name="Peng Z."/>
            <person name="Zheng S."/>
            <person name="Shao F."/>
            <person name="Tao W."/>
        </authorList>
    </citation>
    <scope>NUCLEOTIDE SEQUENCE</scope>
    <source>
        <strain evidence="4">Chongqing</strain>
    </source>
</reference>
<feature type="compositionally biased region" description="Polar residues" evidence="1">
    <location>
        <begin position="622"/>
        <end position="655"/>
    </location>
</feature>
<accession>A0AAD5FEB4</accession>
<keyword evidence="2" id="KW-0812">Transmembrane</keyword>
<feature type="region of interest" description="Disordered" evidence="1">
    <location>
        <begin position="562"/>
        <end position="713"/>
    </location>
</feature>
<dbReference type="Proteomes" id="UP001205998">
    <property type="component" value="Unassembled WGS sequence"/>
</dbReference>